<feature type="domain" description="SMP-30/Gluconolactonase/LRE-like region" evidence="4">
    <location>
        <begin position="36"/>
        <end position="270"/>
    </location>
</feature>
<feature type="signal peptide" evidence="3">
    <location>
        <begin position="1"/>
        <end position="22"/>
    </location>
</feature>
<evidence type="ECO:0000259" key="4">
    <source>
        <dbReference type="Pfam" id="PF08450"/>
    </source>
</evidence>
<reference evidence="5 6" key="1">
    <citation type="submission" date="2019-08" db="EMBL/GenBank/DDBJ databases">
        <title>Genome sequence of Gelidibacter salicanalis IC162T.</title>
        <authorList>
            <person name="Bowman J.P."/>
        </authorList>
    </citation>
    <scope>NUCLEOTIDE SEQUENCE [LARGE SCALE GENOMIC DNA]</scope>
    <source>
        <strain evidence="5 6">IC162</strain>
    </source>
</reference>
<dbReference type="EMBL" id="VORX01000002">
    <property type="protein sequence ID" value="TXE09521.1"/>
    <property type="molecule type" value="Genomic_DNA"/>
</dbReference>
<dbReference type="PANTHER" id="PTHR47572:SF5">
    <property type="entry name" value="BLR2277 PROTEIN"/>
    <property type="match status" value="1"/>
</dbReference>
<evidence type="ECO:0000256" key="3">
    <source>
        <dbReference type="SAM" id="SignalP"/>
    </source>
</evidence>
<feature type="binding site" evidence="2">
    <location>
        <position position="166"/>
    </location>
    <ligand>
        <name>a divalent metal cation</name>
        <dbReference type="ChEBI" id="CHEBI:60240"/>
    </ligand>
</feature>
<organism evidence="5 6">
    <name type="scientific">Gelidibacter salicanalis</name>
    <dbReference type="NCBI Taxonomy" id="291193"/>
    <lineage>
        <taxon>Bacteria</taxon>
        <taxon>Pseudomonadati</taxon>
        <taxon>Bacteroidota</taxon>
        <taxon>Flavobacteriia</taxon>
        <taxon>Flavobacteriales</taxon>
        <taxon>Flavobacteriaceae</taxon>
        <taxon>Gelidibacter</taxon>
    </lineage>
</organism>
<dbReference type="PROSITE" id="PS51257">
    <property type="entry name" value="PROKAR_LIPOPROTEIN"/>
    <property type="match status" value="1"/>
</dbReference>
<gene>
    <name evidence="5" type="ORF">ES711_06260</name>
</gene>
<dbReference type="Pfam" id="PF08450">
    <property type="entry name" value="SGL"/>
    <property type="match status" value="1"/>
</dbReference>
<feature type="active site" description="Proton donor/acceptor" evidence="1">
    <location>
        <position position="213"/>
    </location>
</feature>
<comment type="cofactor">
    <cofactor evidence="2">
        <name>Zn(2+)</name>
        <dbReference type="ChEBI" id="CHEBI:29105"/>
    </cofactor>
    <text evidence="2">Binds 1 divalent metal cation per subunit.</text>
</comment>
<dbReference type="InterPro" id="IPR005511">
    <property type="entry name" value="SMP-30"/>
</dbReference>
<sequence>MKYFTILCLSAMLMGCATGYHSKEFTKEGSFTSGIEGPATDDQGTIYAVNYKEQGTIGKITPTGESTVFVTLPNGSIGNGIRFGQQHQMFVADYVNHNILEIDMSSKHIEVYAHEPTANQPNDIAIAPDDTIYASDPNWADNTGKIWKVTKENGFKLLEDNMGTTNGIEVSPDGKKLYVNESVQRKIWVYDIDEDGMIKNKKEFMSFADFGLDGMRCDREGNLYVTRYDKGTVVVLSPTGKVLKEYRLKGQKPSNLTFSPDYKTIYVTLADKGNIEVIRL</sequence>
<accession>A0A5C7AMA5</accession>
<keyword evidence="6" id="KW-1185">Reference proteome</keyword>
<dbReference type="AlphaFoldDB" id="A0A5C7AMA5"/>
<dbReference type="InterPro" id="IPR051262">
    <property type="entry name" value="SMP-30/CGR1_Lactonase"/>
</dbReference>
<dbReference type="Gene3D" id="2.120.10.30">
    <property type="entry name" value="TolB, C-terminal domain"/>
    <property type="match status" value="1"/>
</dbReference>
<dbReference type="PANTHER" id="PTHR47572">
    <property type="entry name" value="LIPOPROTEIN-RELATED"/>
    <property type="match status" value="1"/>
</dbReference>
<dbReference type="SUPFAM" id="SSF63829">
    <property type="entry name" value="Calcium-dependent phosphotriesterase"/>
    <property type="match status" value="1"/>
</dbReference>
<dbReference type="InterPro" id="IPR011042">
    <property type="entry name" value="6-blade_b-propeller_TolB-like"/>
</dbReference>
<keyword evidence="2" id="KW-0479">Metal-binding</keyword>
<evidence type="ECO:0000313" key="5">
    <source>
        <dbReference type="EMBL" id="TXE09521.1"/>
    </source>
</evidence>
<dbReference type="InterPro" id="IPR013658">
    <property type="entry name" value="SGL"/>
</dbReference>
<feature type="chain" id="PRO_5023056426" evidence="3">
    <location>
        <begin position="23"/>
        <end position="280"/>
    </location>
</feature>
<dbReference type="GO" id="GO:0046872">
    <property type="term" value="F:metal ion binding"/>
    <property type="evidence" value="ECO:0007669"/>
    <property type="project" value="UniProtKB-KW"/>
</dbReference>
<dbReference type="OrthoDB" id="241638at2"/>
<dbReference type="Proteomes" id="UP000321734">
    <property type="component" value="Unassembled WGS sequence"/>
</dbReference>
<feature type="binding site" evidence="2">
    <location>
        <position position="213"/>
    </location>
    <ligand>
        <name>a divalent metal cation</name>
        <dbReference type="ChEBI" id="CHEBI:60240"/>
    </ligand>
</feature>
<keyword evidence="3" id="KW-0732">Signal</keyword>
<dbReference type="PRINTS" id="PR01790">
    <property type="entry name" value="SMP30FAMILY"/>
</dbReference>
<proteinExistence type="predicted"/>
<evidence type="ECO:0000256" key="1">
    <source>
        <dbReference type="PIRSR" id="PIRSR605511-1"/>
    </source>
</evidence>
<protein>
    <submittedName>
        <fullName evidence="5">SMP-30/gluconolactonase/LRE family protein</fullName>
    </submittedName>
</protein>
<evidence type="ECO:0000313" key="6">
    <source>
        <dbReference type="Proteomes" id="UP000321734"/>
    </source>
</evidence>
<comment type="caution">
    <text evidence="5">The sequence shown here is derived from an EMBL/GenBank/DDBJ whole genome shotgun (WGS) entry which is preliminary data.</text>
</comment>
<keyword evidence="2" id="KW-0862">Zinc</keyword>
<evidence type="ECO:0000256" key="2">
    <source>
        <dbReference type="PIRSR" id="PIRSR605511-2"/>
    </source>
</evidence>
<feature type="binding site" evidence="2">
    <location>
        <position position="122"/>
    </location>
    <ligand>
        <name>substrate</name>
    </ligand>
</feature>
<dbReference type="RefSeq" id="WP_146891478.1">
    <property type="nucleotide sequence ID" value="NZ_VORX01000002.1"/>
</dbReference>
<name>A0A5C7AMA5_9FLAO</name>
<feature type="binding site" evidence="2">
    <location>
        <position position="136"/>
    </location>
    <ligand>
        <name>substrate</name>
    </ligand>
</feature>